<gene>
    <name evidence="1" type="ORF">EW142_00980</name>
</gene>
<dbReference type="SFLD" id="SFLDS00003">
    <property type="entry name" value="Haloacid_Dehalogenase"/>
    <property type="match status" value="1"/>
</dbReference>
<accession>A0A4V2HSN2</accession>
<dbReference type="OrthoDB" id="9797743at2"/>
<dbReference type="Pfam" id="PF13419">
    <property type="entry name" value="HAD_2"/>
    <property type="match status" value="1"/>
</dbReference>
<dbReference type="AlphaFoldDB" id="A0A4V2HSN2"/>
<dbReference type="InterPro" id="IPR041492">
    <property type="entry name" value="HAD_2"/>
</dbReference>
<dbReference type="GO" id="GO:0050308">
    <property type="term" value="F:sugar-phosphatase activity"/>
    <property type="evidence" value="ECO:0007669"/>
    <property type="project" value="TreeGrafter"/>
</dbReference>
<keyword evidence="2" id="KW-1185">Reference proteome</keyword>
<comment type="caution">
    <text evidence="1">The sequence shown here is derived from an EMBL/GenBank/DDBJ whole genome shotgun (WGS) entry which is preliminary data.</text>
</comment>
<dbReference type="PANTHER" id="PTHR43481:SF4">
    <property type="entry name" value="GLYCEROL-1-PHOSPHATE PHOSPHOHYDROLASE 1-RELATED"/>
    <property type="match status" value="1"/>
</dbReference>
<dbReference type="InterPro" id="IPR036412">
    <property type="entry name" value="HAD-like_sf"/>
</dbReference>
<name>A0A4V2HSN2_9FLAO</name>
<organism evidence="1 2">
    <name type="scientific">Flagellimonas allohymeniacidonis</name>
    <dbReference type="NCBI Taxonomy" id="2517819"/>
    <lineage>
        <taxon>Bacteria</taxon>
        <taxon>Pseudomonadati</taxon>
        <taxon>Bacteroidota</taxon>
        <taxon>Flavobacteriia</taxon>
        <taxon>Flavobacteriales</taxon>
        <taxon>Flavobacteriaceae</taxon>
        <taxon>Flagellimonas</taxon>
    </lineage>
</organism>
<dbReference type="Gene3D" id="1.10.150.240">
    <property type="entry name" value="Putative phosphatase, domain 2"/>
    <property type="match status" value="1"/>
</dbReference>
<dbReference type="RefSeq" id="WP_130608379.1">
    <property type="nucleotide sequence ID" value="NZ_SGIU01000001.1"/>
</dbReference>
<dbReference type="InterPro" id="IPR051806">
    <property type="entry name" value="HAD-like_SPP"/>
</dbReference>
<dbReference type="NCBIfam" id="TIGR01549">
    <property type="entry name" value="HAD-SF-IA-v1"/>
    <property type="match status" value="1"/>
</dbReference>
<dbReference type="InterPro" id="IPR023198">
    <property type="entry name" value="PGP-like_dom2"/>
</dbReference>
<protein>
    <submittedName>
        <fullName evidence="1">HAD family phosphatase</fullName>
    </submittedName>
</protein>
<dbReference type="EMBL" id="SGIU01000001">
    <property type="protein sequence ID" value="TAI48410.1"/>
    <property type="molecule type" value="Genomic_DNA"/>
</dbReference>
<dbReference type="Gene3D" id="3.40.50.1000">
    <property type="entry name" value="HAD superfamily/HAD-like"/>
    <property type="match status" value="1"/>
</dbReference>
<dbReference type="NCBIfam" id="TIGR01509">
    <property type="entry name" value="HAD-SF-IA-v3"/>
    <property type="match status" value="1"/>
</dbReference>
<evidence type="ECO:0000313" key="1">
    <source>
        <dbReference type="EMBL" id="TAI48410.1"/>
    </source>
</evidence>
<dbReference type="PANTHER" id="PTHR43481">
    <property type="entry name" value="FRUCTOSE-1-PHOSPHATE PHOSPHATASE"/>
    <property type="match status" value="1"/>
</dbReference>
<dbReference type="Proteomes" id="UP000291981">
    <property type="component" value="Unassembled WGS sequence"/>
</dbReference>
<dbReference type="InterPro" id="IPR006439">
    <property type="entry name" value="HAD-SF_hydro_IA"/>
</dbReference>
<evidence type="ECO:0000313" key="2">
    <source>
        <dbReference type="Proteomes" id="UP000291981"/>
    </source>
</evidence>
<dbReference type="InterPro" id="IPR023214">
    <property type="entry name" value="HAD_sf"/>
</dbReference>
<reference evidence="1 2" key="1">
    <citation type="submission" date="2019-02" db="EMBL/GenBank/DDBJ databases">
        <title>Draft genome sequence of Muricauda sp. 176CP4-71.</title>
        <authorList>
            <person name="Park J.-S."/>
        </authorList>
    </citation>
    <scope>NUCLEOTIDE SEQUENCE [LARGE SCALE GENOMIC DNA]</scope>
    <source>
        <strain evidence="1 2">176CP4-71</strain>
    </source>
</reference>
<dbReference type="PRINTS" id="PR00413">
    <property type="entry name" value="HADHALOGNASE"/>
</dbReference>
<sequence>MIKAVIFDLDGTLIQTEVLKATSYAKAIHYLTKGQISESNVLDIFGQFVGLSRSEVVRGLANHFSEELGSHLKTNDLELIGEQLIEKRLEEYRSILEDTDLLSQHFCTFTLGLFHKVYSDELSVVLATMSHLPEAKRITSIMGIHEKFNLVLTRDDVKNGKPDPEIYDLAKKRLGLQSDECLVIEDSVNGIKAAQNANMTVFAVTNKVTRKSVHECQLLEPAYIVDQLEGLSARIYSFIESKKKESQKSQ</sequence>
<proteinExistence type="predicted"/>
<dbReference type="SUPFAM" id="SSF56784">
    <property type="entry name" value="HAD-like"/>
    <property type="match status" value="1"/>
</dbReference>
<dbReference type="SFLD" id="SFLDG01129">
    <property type="entry name" value="C1.5:_HAD__Beta-PGM__Phosphata"/>
    <property type="match status" value="1"/>
</dbReference>